<evidence type="ECO:0000313" key="3">
    <source>
        <dbReference type="EMBL" id="SMF85860.1"/>
    </source>
</evidence>
<sequence length="158" mass="18311">MKTKTIMTCMLMVLLMCSVSYAEPNKLKNTTSGSSITDGYGYSPLKIKEPIIPKVPKGWSLVTKTFENCFVLVYLDQNDEKFIVSISEYSRRPITPLTNTKHTIVHNTTYFYDEWQSNQRGWMLRWVKGDIYFEMNSATLNVDEMIKIAETLTQQVKE</sequence>
<evidence type="ECO:0000256" key="1">
    <source>
        <dbReference type="SAM" id="SignalP"/>
    </source>
</evidence>
<proteinExistence type="predicted"/>
<dbReference type="Pfam" id="PF14285">
    <property type="entry name" value="DUF4367"/>
    <property type="match status" value="1"/>
</dbReference>
<dbReference type="AlphaFoldDB" id="A0A1X7HGE2"/>
<evidence type="ECO:0000313" key="4">
    <source>
        <dbReference type="Proteomes" id="UP000192940"/>
    </source>
</evidence>
<organism evidence="3 4">
    <name type="scientific">Paenibacillus uliginis N3/975</name>
    <dbReference type="NCBI Taxonomy" id="1313296"/>
    <lineage>
        <taxon>Bacteria</taxon>
        <taxon>Bacillati</taxon>
        <taxon>Bacillota</taxon>
        <taxon>Bacilli</taxon>
        <taxon>Bacillales</taxon>
        <taxon>Paenibacillaceae</taxon>
        <taxon>Paenibacillus</taxon>
    </lineage>
</organism>
<gene>
    <name evidence="3" type="ORF">SAMN05661091_3194</name>
</gene>
<accession>A0A1X7HGE2</accession>
<reference evidence="3 4" key="1">
    <citation type="submission" date="2017-04" db="EMBL/GenBank/DDBJ databases">
        <authorList>
            <person name="Afonso C.L."/>
            <person name="Miller P.J."/>
            <person name="Scott M.A."/>
            <person name="Spackman E."/>
            <person name="Goraichik I."/>
            <person name="Dimitrov K.M."/>
            <person name="Suarez D.L."/>
            <person name="Swayne D.E."/>
        </authorList>
    </citation>
    <scope>NUCLEOTIDE SEQUENCE [LARGE SCALE GENOMIC DNA]</scope>
    <source>
        <strain evidence="3 4">N3/975</strain>
    </source>
</reference>
<feature type="chain" id="PRO_5012530304" description="DUF4367 domain-containing protein" evidence="1">
    <location>
        <begin position="23"/>
        <end position="158"/>
    </location>
</feature>
<dbReference type="Proteomes" id="UP000192940">
    <property type="component" value="Chromosome I"/>
</dbReference>
<evidence type="ECO:0000259" key="2">
    <source>
        <dbReference type="Pfam" id="PF14285"/>
    </source>
</evidence>
<keyword evidence="1" id="KW-0732">Signal</keyword>
<keyword evidence="4" id="KW-1185">Reference proteome</keyword>
<feature type="domain" description="DUF4367" evidence="2">
    <location>
        <begin position="55"/>
        <end position="151"/>
    </location>
</feature>
<protein>
    <recommendedName>
        <fullName evidence="2">DUF4367 domain-containing protein</fullName>
    </recommendedName>
</protein>
<dbReference type="InterPro" id="IPR025377">
    <property type="entry name" value="DUF4367"/>
</dbReference>
<dbReference type="EMBL" id="LT840184">
    <property type="protein sequence ID" value="SMF85860.1"/>
    <property type="molecule type" value="Genomic_DNA"/>
</dbReference>
<name>A0A1X7HGE2_9BACL</name>
<dbReference type="RefSeq" id="WP_208914086.1">
    <property type="nucleotide sequence ID" value="NZ_LT840184.1"/>
</dbReference>
<feature type="signal peptide" evidence="1">
    <location>
        <begin position="1"/>
        <end position="22"/>
    </location>
</feature>